<reference evidence="2 3" key="1">
    <citation type="journal article" date="2017" name="Front. Microbiol.">
        <title>Phaeobacter piscinae sp. nov., a species of the Roseobacter group and potential aquaculture probiont.</title>
        <authorList>
            <person name="Sonnenschein E.C."/>
            <person name="Phippen C.B.W."/>
            <person name="Nielsen K.F."/>
            <person name="Mateiu R.V."/>
            <person name="Melchiorsen J."/>
            <person name="Gram L."/>
            <person name="Overmann J."/>
            <person name="Freese H.M."/>
        </authorList>
    </citation>
    <scope>NUCLEOTIDE SEQUENCE [LARGE SCALE GENOMIC DNA]</scope>
    <source>
        <strain evidence="2 3">P63</strain>
    </source>
</reference>
<evidence type="ECO:0000259" key="1">
    <source>
        <dbReference type="Pfam" id="PF01408"/>
    </source>
</evidence>
<feature type="domain" description="Gfo/Idh/MocA-like oxidoreductase N-terminal" evidence="1">
    <location>
        <begin position="35"/>
        <end position="95"/>
    </location>
</feature>
<dbReference type="InterPro" id="IPR000683">
    <property type="entry name" value="Gfo/Idh/MocA-like_OxRdtase_N"/>
</dbReference>
<evidence type="ECO:0000313" key="3">
    <source>
        <dbReference type="Proteomes" id="UP000217545"/>
    </source>
</evidence>
<sequence>MVVLGLVGRGAWARNISATLDTLPDVDWVPVTHPEPMIDGVIIANKSQDHVSSVLPFVEAGVPCFVEKPLATRIEDFLRLEVAAEAAGGAVFAGHLHRFNPAAEAFCAALPQIGSIQSVRAYCANNNPRDDTSVIWDWLPHPLSMARQIFGSPADQARAYSLRGRDRPLHVVAQLLYQGRRFDLEASWLASSAAFRLIAEGRDGRLIFDDKAAHKVLLFQEGVCQPLTYENELPLSRELRAFVDMIRGVSRNASPLSAAKDVMHSLDAISRSARRMGEPVAINWQG</sequence>
<dbReference type="Proteomes" id="UP000217545">
    <property type="component" value="Chromosome"/>
</dbReference>
<name>A0AAC9Z6N2_9RHOB</name>
<proteinExistence type="predicted"/>
<dbReference type="PANTHER" id="PTHR43377">
    <property type="entry name" value="BILIVERDIN REDUCTASE A"/>
    <property type="match status" value="1"/>
</dbReference>
<dbReference type="PANTHER" id="PTHR43377:SF1">
    <property type="entry name" value="BILIVERDIN REDUCTASE A"/>
    <property type="match status" value="1"/>
</dbReference>
<accession>A0AAC9Z6N2</accession>
<dbReference type="GO" id="GO:0000166">
    <property type="term" value="F:nucleotide binding"/>
    <property type="evidence" value="ECO:0007669"/>
    <property type="project" value="InterPro"/>
</dbReference>
<gene>
    <name evidence="2" type="ORF">PhaeoP63_00571</name>
</gene>
<dbReference type="InterPro" id="IPR036291">
    <property type="entry name" value="NAD(P)-bd_dom_sf"/>
</dbReference>
<organism evidence="2 3">
    <name type="scientific">Phaeobacter gallaeciensis</name>
    <dbReference type="NCBI Taxonomy" id="60890"/>
    <lineage>
        <taxon>Bacteria</taxon>
        <taxon>Pseudomonadati</taxon>
        <taxon>Pseudomonadota</taxon>
        <taxon>Alphaproteobacteria</taxon>
        <taxon>Rhodobacterales</taxon>
        <taxon>Roseobacteraceae</taxon>
        <taxon>Phaeobacter</taxon>
    </lineage>
</organism>
<dbReference type="Gene3D" id="3.40.50.720">
    <property type="entry name" value="NAD(P)-binding Rossmann-like Domain"/>
    <property type="match status" value="1"/>
</dbReference>
<dbReference type="EMBL" id="CP010784">
    <property type="protein sequence ID" value="ATF04673.1"/>
    <property type="molecule type" value="Genomic_DNA"/>
</dbReference>
<dbReference type="InterPro" id="IPR051450">
    <property type="entry name" value="Gfo/Idh/MocA_Oxidoreductases"/>
</dbReference>
<protein>
    <submittedName>
        <fullName evidence="2">Dehydrogenase</fullName>
    </submittedName>
</protein>
<dbReference type="SUPFAM" id="SSF51735">
    <property type="entry name" value="NAD(P)-binding Rossmann-fold domains"/>
    <property type="match status" value="1"/>
</dbReference>
<evidence type="ECO:0000313" key="2">
    <source>
        <dbReference type="EMBL" id="ATF04673.1"/>
    </source>
</evidence>
<dbReference type="Gene3D" id="3.30.360.10">
    <property type="entry name" value="Dihydrodipicolinate Reductase, domain 2"/>
    <property type="match status" value="1"/>
</dbReference>
<dbReference type="AlphaFoldDB" id="A0AAC9Z6N2"/>
<dbReference type="SUPFAM" id="SSF55347">
    <property type="entry name" value="Glyceraldehyde-3-phosphate dehydrogenase-like, C-terminal domain"/>
    <property type="match status" value="1"/>
</dbReference>
<dbReference type="Pfam" id="PF01408">
    <property type="entry name" value="GFO_IDH_MocA"/>
    <property type="match status" value="1"/>
</dbReference>